<reference evidence="4" key="1">
    <citation type="journal article" date="2019" name="Int. J. Syst. Evol. Microbiol.">
        <title>The Global Catalogue of Microorganisms (GCM) 10K type strain sequencing project: providing services to taxonomists for standard genome sequencing and annotation.</title>
        <authorList>
            <consortium name="The Broad Institute Genomics Platform"/>
            <consortium name="The Broad Institute Genome Sequencing Center for Infectious Disease"/>
            <person name="Wu L."/>
            <person name="Ma J."/>
        </authorList>
    </citation>
    <scope>NUCLEOTIDE SEQUENCE [LARGE SCALE GENOMIC DNA]</scope>
    <source>
        <strain evidence="4">CGMCC 1.12931</strain>
    </source>
</reference>
<proteinExistence type="predicted"/>
<accession>A0ABQ1SKR8</accession>
<feature type="domain" description="Secretion system C-terminal sorting" evidence="2">
    <location>
        <begin position="212"/>
        <end position="288"/>
    </location>
</feature>
<sequence>MLIGFTTAKANHLATEDYNYNVTLENEIFNLEEQSEANWQALAVDQIQEPTLEDTKKMNVLLYREDSYNAGSTSSDAIEIRFTINGFNGLDDRDAPKMNNVDENLARIQDGELLVLENRAFPEADENLQLFMNQFSTTNYVLKFILPEFEDVKLKLVDNYTNVSHDLPTGESTVNFVLDNSNASQAYNRFSLVFEPITLSTVNYANKAKVSLYPNPVKSNYFYVEVPSNSNADVLVEIFNAQGRKVKTQVFKNQTSNTIKVDNLNLTQGVYYFKIQGKHNLNVTKKFIKS</sequence>
<organism evidence="3 4">
    <name type="scientific">Psychroflexus planctonicus</name>
    <dbReference type="NCBI Taxonomy" id="1526575"/>
    <lineage>
        <taxon>Bacteria</taxon>
        <taxon>Pseudomonadati</taxon>
        <taxon>Bacteroidota</taxon>
        <taxon>Flavobacteriia</taxon>
        <taxon>Flavobacteriales</taxon>
        <taxon>Flavobacteriaceae</taxon>
        <taxon>Psychroflexus</taxon>
    </lineage>
</organism>
<dbReference type="InterPro" id="IPR026444">
    <property type="entry name" value="Secre_tail"/>
</dbReference>
<evidence type="ECO:0000256" key="1">
    <source>
        <dbReference type="ARBA" id="ARBA00022729"/>
    </source>
</evidence>
<name>A0ABQ1SKR8_9FLAO</name>
<evidence type="ECO:0000259" key="2">
    <source>
        <dbReference type="Pfam" id="PF18962"/>
    </source>
</evidence>
<gene>
    <name evidence="3" type="ORF">GCM10010832_21630</name>
</gene>
<dbReference type="NCBIfam" id="TIGR04183">
    <property type="entry name" value="Por_Secre_tail"/>
    <property type="match status" value="1"/>
</dbReference>
<dbReference type="Proteomes" id="UP000599179">
    <property type="component" value="Unassembled WGS sequence"/>
</dbReference>
<evidence type="ECO:0000313" key="3">
    <source>
        <dbReference type="EMBL" id="GGE41265.1"/>
    </source>
</evidence>
<evidence type="ECO:0000313" key="4">
    <source>
        <dbReference type="Proteomes" id="UP000599179"/>
    </source>
</evidence>
<comment type="caution">
    <text evidence="3">The sequence shown here is derived from an EMBL/GenBank/DDBJ whole genome shotgun (WGS) entry which is preliminary data.</text>
</comment>
<dbReference type="EMBL" id="BMGM01000010">
    <property type="protein sequence ID" value="GGE41265.1"/>
    <property type="molecule type" value="Genomic_DNA"/>
</dbReference>
<dbReference type="Pfam" id="PF18962">
    <property type="entry name" value="Por_Secre_tail"/>
    <property type="match status" value="1"/>
</dbReference>
<keyword evidence="4" id="KW-1185">Reference proteome</keyword>
<protein>
    <recommendedName>
        <fullName evidence="2">Secretion system C-terminal sorting domain-containing protein</fullName>
    </recommendedName>
</protein>
<keyword evidence="1" id="KW-0732">Signal</keyword>